<name>A0A918C0B3_9DEIO</name>
<dbReference type="InterPro" id="IPR006439">
    <property type="entry name" value="HAD-SF_hydro_IA"/>
</dbReference>
<keyword evidence="6" id="KW-1185">Reference proteome</keyword>
<reference evidence="5" key="1">
    <citation type="journal article" date="2014" name="Int. J. Syst. Evol. Microbiol.">
        <title>Complete genome sequence of Corynebacterium casei LMG S-19264T (=DSM 44701T), isolated from a smear-ripened cheese.</title>
        <authorList>
            <consortium name="US DOE Joint Genome Institute (JGI-PGF)"/>
            <person name="Walter F."/>
            <person name="Albersmeier A."/>
            <person name="Kalinowski J."/>
            <person name="Ruckert C."/>
        </authorList>
    </citation>
    <scope>NUCLEOTIDE SEQUENCE</scope>
    <source>
        <strain evidence="5">JCM 31311</strain>
    </source>
</reference>
<evidence type="ECO:0000256" key="3">
    <source>
        <dbReference type="ARBA" id="ARBA00022801"/>
    </source>
</evidence>
<keyword evidence="4" id="KW-0460">Magnesium</keyword>
<dbReference type="GO" id="GO:0046872">
    <property type="term" value="F:metal ion binding"/>
    <property type="evidence" value="ECO:0007669"/>
    <property type="project" value="UniProtKB-KW"/>
</dbReference>
<comment type="caution">
    <text evidence="5">The sequence shown here is derived from an EMBL/GenBank/DDBJ whole genome shotgun (WGS) entry which is preliminary data.</text>
</comment>
<dbReference type="PANTHER" id="PTHR46470">
    <property type="entry name" value="N-ACYLNEURAMINATE-9-PHOSPHATASE"/>
    <property type="match status" value="1"/>
</dbReference>
<dbReference type="NCBIfam" id="TIGR01549">
    <property type="entry name" value="HAD-SF-IA-v1"/>
    <property type="match status" value="1"/>
</dbReference>
<dbReference type="InterPro" id="IPR041492">
    <property type="entry name" value="HAD_2"/>
</dbReference>
<protein>
    <recommendedName>
        <fullName evidence="7">HAD family hydrolase</fullName>
    </recommendedName>
</protein>
<accession>A0A918C0B3</accession>
<dbReference type="PRINTS" id="PR00413">
    <property type="entry name" value="HADHALOGNASE"/>
</dbReference>
<dbReference type="PANTHER" id="PTHR46470:SF2">
    <property type="entry name" value="GLYCERALDEHYDE 3-PHOSPHATE PHOSPHATASE"/>
    <property type="match status" value="1"/>
</dbReference>
<dbReference type="SUPFAM" id="SSF56784">
    <property type="entry name" value="HAD-like"/>
    <property type="match status" value="1"/>
</dbReference>
<dbReference type="Proteomes" id="UP000603865">
    <property type="component" value="Unassembled WGS sequence"/>
</dbReference>
<evidence type="ECO:0000313" key="6">
    <source>
        <dbReference type="Proteomes" id="UP000603865"/>
    </source>
</evidence>
<comment type="cofactor">
    <cofactor evidence="1">
        <name>Mg(2+)</name>
        <dbReference type="ChEBI" id="CHEBI:18420"/>
    </cofactor>
</comment>
<gene>
    <name evidence="5" type="ORF">GCM10008957_10030</name>
</gene>
<organism evidence="5 6">
    <name type="scientific">Deinococcus ruber</name>
    <dbReference type="NCBI Taxonomy" id="1848197"/>
    <lineage>
        <taxon>Bacteria</taxon>
        <taxon>Thermotogati</taxon>
        <taxon>Deinococcota</taxon>
        <taxon>Deinococci</taxon>
        <taxon>Deinococcales</taxon>
        <taxon>Deinococcaceae</taxon>
        <taxon>Deinococcus</taxon>
    </lineage>
</organism>
<dbReference type="AlphaFoldDB" id="A0A918C0B3"/>
<evidence type="ECO:0008006" key="7">
    <source>
        <dbReference type="Google" id="ProtNLM"/>
    </source>
</evidence>
<proteinExistence type="predicted"/>
<evidence type="ECO:0000256" key="2">
    <source>
        <dbReference type="ARBA" id="ARBA00022723"/>
    </source>
</evidence>
<dbReference type="Gene3D" id="3.40.50.1000">
    <property type="entry name" value="HAD superfamily/HAD-like"/>
    <property type="match status" value="1"/>
</dbReference>
<evidence type="ECO:0000256" key="1">
    <source>
        <dbReference type="ARBA" id="ARBA00001946"/>
    </source>
</evidence>
<dbReference type="InterPro" id="IPR051400">
    <property type="entry name" value="HAD-like_hydrolase"/>
</dbReference>
<dbReference type="SFLD" id="SFLDG01129">
    <property type="entry name" value="C1.5:_HAD__Beta-PGM__Phosphata"/>
    <property type="match status" value="1"/>
</dbReference>
<dbReference type="NCBIfam" id="TIGR01509">
    <property type="entry name" value="HAD-SF-IA-v3"/>
    <property type="match status" value="1"/>
</dbReference>
<keyword evidence="2" id="KW-0479">Metal-binding</keyword>
<dbReference type="GO" id="GO:0044281">
    <property type="term" value="P:small molecule metabolic process"/>
    <property type="evidence" value="ECO:0007669"/>
    <property type="project" value="UniProtKB-ARBA"/>
</dbReference>
<evidence type="ECO:0000256" key="4">
    <source>
        <dbReference type="ARBA" id="ARBA00022842"/>
    </source>
</evidence>
<reference evidence="5" key="2">
    <citation type="submission" date="2020-09" db="EMBL/GenBank/DDBJ databases">
        <authorList>
            <person name="Sun Q."/>
            <person name="Ohkuma M."/>
        </authorList>
    </citation>
    <scope>NUCLEOTIDE SEQUENCE</scope>
    <source>
        <strain evidence="5">JCM 31311</strain>
    </source>
</reference>
<evidence type="ECO:0000313" key="5">
    <source>
        <dbReference type="EMBL" id="GGQ99288.1"/>
    </source>
</evidence>
<dbReference type="Pfam" id="PF13419">
    <property type="entry name" value="HAD_2"/>
    <property type="match status" value="1"/>
</dbReference>
<dbReference type="InterPro" id="IPR023214">
    <property type="entry name" value="HAD_sf"/>
</dbReference>
<dbReference type="GO" id="GO:0016791">
    <property type="term" value="F:phosphatase activity"/>
    <property type="evidence" value="ECO:0007669"/>
    <property type="project" value="TreeGrafter"/>
</dbReference>
<keyword evidence="3" id="KW-0378">Hydrolase</keyword>
<dbReference type="EMBL" id="BMQL01000003">
    <property type="protein sequence ID" value="GGQ99288.1"/>
    <property type="molecule type" value="Genomic_DNA"/>
</dbReference>
<dbReference type="InterPro" id="IPR036412">
    <property type="entry name" value="HAD-like_sf"/>
</dbReference>
<dbReference type="Gene3D" id="1.10.150.520">
    <property type="match status" value="1"/>
</dbReference>
<sequence length="213" mass="23415">MSGPLRAVLFDLDGTLHDRAESIRRYLKGHARRFELPAGYAERFTVLDDLGYRSKQEVAAELVAEFGLSHTPAELFQDYSDHAWSDVARMPHALEVLTELRRRGVRLGIVTNGWTEKQQECIRGLDLAQRVDDVIVSEAVGLKKPDPAIFHLALSRLGVAAQDAWYVGDSPVNDVAGPQAAGLQAALLPGGHPLPPTLRPDVLLQDLRGVLEL</sequence>
<dbReference type="RefSeq" id="WP_189088407.1">
    <property type="nucleotide sequence ID" value="NZ_BMQL01000003.1"/>
</dbReference>
<dbReference type="SFLD" id="SFLDS00003">
    <property type="entry name" value="Haloacid_Dehalogenase"/>
    <property type="match status" value="1"/>
</dbReference>